<reference evidence="1 2" key="1">
    <citation type="journal article" date="2011" name="J. Bacteriol.">
        <title>Genome sequence of the mercury-methylating and pleomorphic Desulfovibrio africanus Strain Walvis Bay.</title>
        <authorList>
            <person name="Brown S.D."/>
            <person name="Wall J.D."/>
            <person name="Kucken A.M."/>
            <person name="Gilmour C.C."/>
            <person name="Podar M."/>
            <person name="Brandt C.C."/>
            <person name="Teshima H."/>
            <person name="Detter J.C."/>
            <person name="Han C.S."/>
            <person name="Land M.L."/>
            <person name="Lucas S."/>
            <person name="Han J."/>
            <person name="Pennacchio L."/>
            <person name="Nolan M."/>
            <person name="Pitluck S."/>
            <person name="Woyke T."/>
            <person name="Goodwin L."/>
            <person name="Palumbo A.V."/>
            <person name="Elias D.A."/>
        </authorList>
    </citation>
    <scope>NUCLEOTIDE SEQUENCE [LARGE SCALE GENOMIC DNA]</scope>
    <source>
        <strain evidence="1 2">Walvis Bay</strain>
    </source>
</reference>
<proteinExistence type="predicted"/>
<name>F3YZP3_DESAF</name>
<gene>
    <name evidence="1" type="ORF">Desaf_1404</name>
</gene>
<accession>F3YZP3</accession>
<dbReference type="STRING" id="690850.Desaf_1404"/>
<dbReference type="HOGENOM" id="CLU_060295_0_0_7"/>
<protein>
    <recommendedName>
        <fullName evidence="3">DUF1207 domain-containing protein</fullName>
    </recommendedName>
</protein>
<dbReference type="Pfam" id="PF06727">
    <property type="entry name" value="DUF1207"/>
    <property type="match status" value="1"/>
</dbReference>
<dbReference type="AlphaFoldDB" id="F3YZP3"/>
<dbReference type="KEGG" id="daf:Desaf_1404"/>
<evidence type="ECO:0000313" key="1">
    <source>
        <dbReference type="EMBL" id="EGJ49742.1"/>
    </source>
</evidence>
<dbReference type="eggNOG" id="COG3170">
    <property type="taxonomic scope" value="Bacteria"/>
</dbReference>
<organism evidence="1 2">
    <name type="scientific">Desulfocurvibacter africanus subsp. africanus str. Walvis Bay</name>
    <dbReference type="NCBI Taxonomy" id="690850"/>
    <lineage>
        <taxon>Bacteria</taxon>
        <taxon>Pseudomonadati</taxon>
        <taxon>Thermodesulfobacteriota</taxon>
        <taxon>Desulfovibrionia</taxon>
        <taxon>Desulfovibrionales</taxon>
        <taxon>Desulfovibrionaceae</taxon>
        <taxon>Desulfocurvibacter</taxon>
    </lineage>
</organism>
<dbReference type="InterPro" id="IPR009599">
    <property type="entry name" value="DUF1207"/>
</dbReference>
<evidence type="ECO:0000313" key="2">
    <source>
        <dbReference type="Proteomes" id="UP000007844"/>
    </source>
</evidence>
<keyword evidence="2" id="KW-1185">Reference proteome</keyword>
<sequence>MRQAFWAIAAAVTIWVVSGFGDASQAQEADGQDEFIRGYASAVLASEFELPPECVHVRLAVVQLLCEAETDVRLRRMLTRLQSIPGVQGVVGPTGQAATGKASEEPERTVFLPDDMLFKPLIADPRWPHFSASYQRYLEDEDLRHVGSATFGETFPFVRFTWAPQHAIDAGLQAAVFSIFDLASESSDLVNADYWVAATTALRLNGFSALGRLYHQSSHLGDEFLLRNEVERVNLSYEALEAILSHNLPLGLRVYGGGEFLVHREPEDLKRWAMQGGLEFRSPWTMANGTMRPVAGLDLQSSQENGWGPNLSLRAGVQLEDQVFVSRKLQILLEYFDGNSPNGQFYDRDIQYIGLGLHLQYD</sequence>
<dbReference type="EMBL" id="CP003221">
    <property type="protein sequence ID" value="EGJ49742.1"/>
    <property type="molecule type" value="Genomic_DNA"/>
</dbReference>
<dbReference type="Proteomes" id="UP000007844">
    <property type="component" value="Chromosome"/>
</dbReference>
<evidence type="ECO:0008006" key="3">
    <source>
        <dbReference type="Google" id="ProtNLM"/>
    </source>
</evidence>